<gene>
    <name evidence="3" type="primary">Ogl12g0021P10_7</name>
</gene>
<dbReference type="InterPro" id="IPR059024">
    <property type="entry name" value="SYNRG_C"/>
</dbReference>
<feature type="compositionally biased region" description="Low complexity" evidence="1">
    <location>
        <begin position="76"/>
        <end position="85"/>
    </location>
</feature>
<proteinExistence type="predicted"/>
<feature type="region of interest" description="Disordered" evidence="1">
    <location>
        <begin position="76"/>
        <end position="105"/>
    </location>
</feature>
<evidence type="ECO:0000256" key="1">
    <source>
        <dbReference type="SAM" id="MobiDB-lite"/>
    </source>
</evidence>
<dbReference type="AlphaFoldDB" id="G2XLI4"/>
<evidence type="ECO:0000259" key="2">
    <source>
        <dbReference type="Pfam" id="PF25999"/>
    </source>
</evidence>
<protein>
    <submittedName>
        <fullName evidence="3">Hypothetical_protein</fullName>
    </submittedName>
</protein>
<dbReference type="EMBL" id="FQ377947">
    <property type="protein sequence ID" value="CBX24454.1"/>
    <property type="molecule type" value="Genomic_DNA"/>
</dbReference>
<organism evidence="3">
    <name type="scientific">Oryza glaberrima</name>
    <name type="common">African rice</name>
    <dbReference type="NCBI Taxonomy" id="4538"/>
    <lineage>
        <taxon>Eukaryota</taxon>
        <taxon>Viridiplantae</taxon>
        <taxon>Streptophyta</taxon>
        <taxon>Embryophyta</taxon>
        <taxon>Tracheophyta</taxon>
        <taxon>Spermatophyta</taxon>
        <taxon>Magnoliopsida</taxon>
        <taxon>Liliopsida</taxon>
        <taxon>Poales</taxon>
        <taxon>Poaceae</taxon>
        <taxon>BOP clade</taxon>
        <taxon>Oryzoideae</taxon>
        <taxon>Oryzeae</taxon>
        <taxon>Oryzinae</taxon>
        <taxon>Oryza</taxon>
    </lineage>
</organism>
<evidence type="ECO:0000313" key="3">
    <source>
        <dbReference type="EMBL" id="CBX24454.1"/>
    </source>
</evidence>
<dbReference type="PANTHER" id="PTHR35701:SF1">
    <property type="entry name" value="OS11G0148400 PROTEIN"/>
    <property type="match status" value="1"/>
</dbReference>
<reference evidence="3" key="1">
    <citation type="submission" date="2010-10" db="EMBL/GenBank/DDBJ databases">
        <authorList>
            <person name="Genoscope - CEA"/>
        </authorList>
    </citation>
    <scope>NUCLEOTIDE SEQUENCE</scope>
</reference>
<sequence length="364" mass="41012">MGLECKALMILSCKPGLRPSFLTEDWSLFTSVDENLNHVRTTNHIETCKSTGPNDAAILDLYKETELVDAVHMTQSSSESVQSPSDMFSNNEMDQNSSFETDENHSIKSSSDRTLIDFYHKLREETLTVIFRNRKDFKGSSAIAREIQVCSALKHLKLLFGTKKIEFNIVRHLNIFHNLQEICEKLPEEHTAKDVFISELLDSAREVHLKDFEEEYHLIEKIPMKIDYNMLSAGFTGDQFFIALGEIYRVAQILNLSLQSFKPWVLADPGMVSKMLVCWDGCLNAWTNNGLGTALRMVVDSNNLDAPVAKVLLESIIKIDEIEVATLQCSLPNSKMTCRHTLLPTSVLPGNTCPTVTSSRIGTF</sequence>
<dbReference type="PANTHER" id="PTHR35701">
    <property type="entry name" value="OS11G0148400 PROTEIN"/>
    <property type="match status" value="1"/>
</dbReference>
<name>G2XLI4_ORYGL</name>
<feature type="compositionally biased region" description="Polar residues" evidence="1">
    <location>
        <begin position="86"/>
        <end position="99"/>
    </location>
</feature>
<dbReference type="Pfam" id="PF25999">
    <property type="entry name" value="SYNRG_C"/>
    <property type="match status" value="1"/>
</dbReference>
<feature type="domain" description="Synergin gamma C-terminal" evidence="2">
    <location>
        <begin position="236"/>
        <end position="352"/>
    </location>
</feature>
<accession>G2XLI4</accession>